<proteinExistence type="predicted"/>
<dbReference type="InterPro" id="IPR025195">
    <property type="entry name" value="GTA_TIM_dom"/>
</dbReference>
<evidence type="ECO:0000313" key="5">
    <source>
        <dbReference type="Proteomes" id="UP000707352"/>
    </source>
</evidence>
<organism evidence="4 5">
    <name type="scientific">Microvirga terricola</name>
    <dbReference type="NCBI Taxonomy" id="2719797"/>
    <lineage>
        <taxon>Bacteria</taxon>
        <taxon>Pseudomonadati</taxon>
        <taxon>Pseudomonadota</taxon>
        <taxon>Alphaproteobacteria</taxon>
        <taxon>Hyphomicrobiales</taxon>
        <taxon>Methylobacteriaceae</taxon>
        <taxon>Microvirga</taxon>
    </lineage>
</organism>
<feature type="domain" description="GTA TIM-barrel-like" evidence="1">
    <location>
        <begin position="422"/>
        <end position="723"/>
    </location>
</feature>
<name>A0ABX0VE10_9HYPH</name>
<gene>
    <name evidence="4" type="ORF">HB375_09800</name>
</gene>
<keyword evidence="5" id="KW-1185">Reference proteome</keyword>
<reference evidence="4 5" key="1">
    <citation type="submission" date="2020-03" db="EMBL/GenBank/DDBJ databases">
        <title>The genome sequence of Microvirga sp. c23x22.</title>
        <authorList>
            <person name="Zhang X."/>
        </authorList>
    </citation>
    <scope>NUCLEOTIDE SEQUENCE [LARGE SCALE GENOMIC DNA]</scope>
    <source>
        <strain evidence="5">c23x22</strain>
    </source>
</reference>
<evidence type="ECO:0000313" key="4">
    <source>
        <dbReference type="EMBL" id="NIX76905.1"/>
    </source>
</evidence>
<dbReference type="InterPro" id="IPR032876">
    <property type="entry name" value="J_dom"/>
</dbReference>
<sequence length="1290" mass="138570">MATIVLQTVGSVVGGMIGGPLGAMAGRALGGLAGAAIDNALLSGSDTPKMVEGPRLTEMDGLISSEGAPIPRIYGRARIGGQLIWATRFEEVANTTSDRSGSQGGKGMGGQGQKTVTTTYSYYANLAVGLCEGQIAFIRRVWADGREVDLNTITMRVHRGHETQVADPLIVAKEGANNAPAYRGLAYVVFERLPLADFGNRVPQFAFEIVRPVAGLNTMVRAACLIPGASEFGYDTLPVSQVLDLGKTRSENRHQLQRGSDVAASLDALQSLCPNLKRVSLVVSWFGDDLRAGSCRIEPRVDVTTKTTDGATWSVAGVSREDAKAVSTVNGSQAYGGTPSDESVIRLIKELKARGLDVVLYPFVMMDVAAGNTLPNPYGGTGQAAYPWRGRITCHPAPGKAGSPDGTNTAGTQVGQWFTNEWGFRRLILHCADLAVRAGGVDGFLIGSELVGLTRVRSASGIYPAVDALKQLASDVRAVVGSATKLVYAADWTEYGAHVLDGGDEVRFPLDPLFAHSAIDAVGIDYYPPISDWRDGPDHADLKIARSIYDVDYLRGRLGAGEAFEWYYANASDRAAQRRTTISDGAYGKPWIYRAKDLVSWWSSAHVERVGGVEIRTTAWRAKSKPIWLTEIGVPVVDKGPNGPNVFPDPKSSESAYPPFSRAVRDDLVQARALEAILSRFDPAQKGHSTADNPTSSSYGGLRVDPANVYIWAWDARPFPAFPDFDAVWADGANWETGHWVTGRLEGAALDRLIPAILKDFGLDASGPFPVDGFVDGYVIDRPMSARGALEPLMRLFGVDAVASGGGTLWRGRGGRVAAVLAKDDFVLGEKQPSLKLTRAQETELPQQVEIGFSEGDGDYRRAAVASRRLAGVSRRESRADSAVITRRVEAQRLADTWLQDLWAGRESAEFELSPRRIEVEPGDVISLPTDVGPKLHRVVRVADGITRKVSTRAVEPAVFETPGSGAVSRPVRRPPPLPGKPMAVVLDLPAGKGDPVPLQYIAVAADPWPGAMTVWRSGNGASFTAHRFIDLSALIGRTKSALSPGPLWRWDPRATVDIEISSGAISSVDDEAALAGGNLFALQGTDGRWEILSAARAEMLGEHQYRLSRLLRGQGNSEAEAARAVPAGALIVRLDEAITPLTSDLEDLGRTWRYRIGPAGRDHADAAIVEIAATVGRDPLKPLSPVHVAARREGDGVRLSWIRRARREADAWDVADIRLGEDAELYEIDILSGDLVRRTLISSEPAVLYSAAQETADFGTAQTSLRVRIAQTSTVAGRGFERDVTVSIL</sequence>
<dbReference type="Pfam" id="PF13550">
    <property type="entry name" value="Phage-tail_3"/>
    <property type="match status" value="1"/>
</dbReference>
<dbReference type="SUPFAM" id="SSF51445">
    <property type="entry name" value="(Trans)glycosidases"/>
    <property type="match status" value="1"/>
</dbReference>
<feature type="domain" description="Rcc01698-like C-terminal" evidence="3">
    <location>
        <begin position="1034"/>
        <end position="1133"/>
    </location>
</feature>
<accession>A0ABX0VE10</accession>
<evidence type="ECO:0008006" key="6">
    <source>
        <dbReference type="Google" id="ProtNLM"/>
    </source>
</evidence>
<evidence type="ECO:0000259" key="2">
    <source>
        <dbReference type="Pfam" id="PF13550"/>
    </source>
</evidence>
<dbReference type="Pfam" id="PF13547">
    <property type="entry name" value="GTA_TIM"/>
    <property type="match status" value="1"/>
</dbReference>
<feature type="domain" description="Tip attachment protein J" evidence="2">
    <location>
        <begin position="781"/>
        <end position="942"/>
    </location>
</feature>
<dbReference type="CDD" id="cd19607">
    <property type="entry name" value="GTA_TIM-barrel-like"/>
    <property type="match status" value="1"/>
</dbReference>
<comment type="caution">
    <text evidence="4">The sequence shown here is derived from an EMBL/GenBank/DDBJ whole genome shotgun (WGS) entry which is preliminary data.</text>
</comment>
<dbReference type="Proteomes" id="UP000707352">
    <property type="component" value="Unassembled WGS sequence"/>
</dbReference>
<evidence type="ECO:0000259" key="1">
    <source>
        <dbReference type="Pfam" id="PF13547"/>
    </source>
</evidence>
<protein>
    <recommendedName>
        <fullName evidence="6">Phage tail protein</fullName>
    </recommendedName>
</protein>
<dbReference type="Pfam" id="PF23666">
    <property type="entry name" value="Rcc01698_C"/>
    <property type="match status" value="1"/>
</dbReference>
<dbReference type="InterPro" id="IPR017853">
    <property type="entry name" value="GH"/>
</dbReference>
<dbReference type="EMBL" id="JAATJS010000003">
    <property type="protein sequence ID" value="NIX76905.1"/>
    <property type="molecule type" value="Genomic_DNA"/>
</dbReference>
<dbReference type="RefSeq" id="WP_167672809.1">
    <property type="nucleotide sequence ID" value="NZ_JAATJS010000003.1"/>
</dbReference>
<dbReference type="Gene3D" id="3.20.20.80">
    <property type="entry name" value="Glycosidases"/>
    <property type="match status" value="1"/>
</dbReference>
<evidence type="ECO:0000259" key="3">
    <source>
        <dbReference type="Pfam" id="PF23666"/>
    </source>
</evidence>
<dbReference type="InterPro" id="IPR056490">
    <property type="entry name" value="Rcc01698_C"/>
</dbReference>